<evidence type="ECO:0000313" key="3">
    <source>
        <dbReference type="EMBL" id="OAN48194.1"/>
    </source>
</evidence>
<dbReference type="Proteomes" id="UP000078428">
    <property type="component" value="Unassembled WGS sequence"/>
</dbReference>
<sequence length="162" mass="18166">MWRPDFPHVEESGARLKGYHRAMCILSNHYRGTHERPGLVLGLDRGGSCRGRAFRVAADLVDEVQRMLFEREMITGVYLPRFVPITLDDGRRQAAWAFIARRDHAQYVPPDQARAVALIRQGEGKAGRSRDYLAQTVAALEGLGVEDRALKRLLALVDQGDG</sequence>
<keyword evidence="2" id="KW-0456">Lyase</keyword>
<dbReference type="EC" id="4.3.2.7" evidence="1"/>
<dbReference type="GO" id="GO:0061928">
    <property type="term" value="F:glutathione specific gamma-glutamylcyclotransferase activity"/>
    <property type="evidence" value="ECO:0007669"/>
    <property type="project" value="UniProtKB-EC"/>
</dbReference>
<dbReference type="AlphaFoldDB" id="A0A178MJK6"/>
<accession>A0A178MJK6</accession>
<organism evidence="3 4">
    <name type="scientific">Paramagnetospirillum marisnigri</name>
    <dbReference type="NCBI Taxonomy" id="1285242"/>
    <lineage>
        <taxon>Bacteria</taxon>
        <taxon>Pseudomonadati</taxon>
        <taxon>Pseudomonadota</taxon>
        <taxon>Alphaproteobacteria</taxon>
        <taxon>Rhodospirillales</taxon>
        <taxon>Magnetospirillaceae</taxon>
        <taxon>Paramagnetospirillum</taxon>
    </lineage>
</organism>
<evidence type="ECO:0000313" key="4">
    <source>
        <dbReference type="Proteomes" id="UP000078428"/>
    </source>
</evidence>
<reference evidence="3 4" key="1">
    <citation type="submission" date="2016-04" db="EMBL/GenBank/DDBJ databases">
        <title>Draft genome sequence of freshwater magnetotactic bacteria Magnetospirillum marisnigri SP-1 and Magnetospirillum moscoviense BB-1.</title>
        <authorList>
            <person name="Koziaeva V."/>
            <person name="Dziuba M.V."/>
            <person name="Ivanov T.M."/>
            <person name="Kuznetsov B."/>
            <person name="Grouzdev D.S."/>
        </authorList>
    </citation>
    <scope>NUCLEOTIDE SEQUENCE [LARGE SCALE GENOMIC DNA]</scope>
    <source>
        <strain evidence="3 4">SP-1</strain>
    </source>
</reference>
<name>A0A178MJK6_9PROT</name>
<dbReference type="CDD" id="cd06661">
    <property type="entry name" value="GGCT_like"/>
    <property type="match status" value="1"/>
</dbReference>
<keyword evidence="4" id="KW-1185">Reference proteome</keyword>
<evidence type="ECO:0000256" key="1">
    <source>
        <dbReference type="ARBA" id="ARBA00012344"/>
    </source>
</evidence>
<dbReference type="GO" id="GO:0006751">
    <property type="term" value="P:glutathione catabolic process"/>
    <property type="evidence" value="ECO:0007669"/>
    <property type="project" value="InterPro"/>
</dbReference>
<dbReference type="PANTHER" id="PTHR12192:SF2">
    <property type="entry name" value="GLUTATHIONE-SPECIFIC GAMMA-GLUTAMYLCYCLOTRANSFERASE 2"/>
    <property type="match status" value="1"/>
</dbReference>
<gene>
    <name evidence="3" type="ORF">A6A04_04190</name>
</gene>
<dbReference type="Gene3D" id="3.10.490.10">
    <property type="entry name" value="Gamma-glutamyl cyclotransferase-like"/>
    <property type="match status" value="1"/>
</dbReference>
<dbReference type="InterPro" id="IPR013024">
    <property type="entry name" value="GGCT-like"/>
</dbReference>
<dbReference type="STRING" id="1285242.A6A04_04190"/>
<dbReference type="GO" id="GO:0005737">
    <property type="term" value="C:cytoplasm"/>
    <property type="evidence" value="ECO:0007669"/>
    <property type="project" value="TreeGrafter"/>
</dbReference>
<dbReference type="PANTHER" id="PTHR12192">
    <property type="entry name" value="CATION TRANSPORT PROTEIN CHAC-RELATED"/>
    <property type="match status" value="1"/>
</dbReference>
<proteinExistence type="predicted"/>
<dbReference type="GO" id="GO:0016740">
    <property type="term" value="F:transferase activity"/>
    <property type="evidence" value="ECO:0007669"/>
    <property type="project" value="UniProtKB-KW"/>
</dbReference>
<keyword evidence="3" id="KW-0808">Transferase</keyword>
<dbReference type="SUPFAM" id="SSF110857">
    <property type="entry name" value="Gamma-glutamyl cyclotransferase-like"/>
    <property type="match status" value="1"/>
</dbReference>
<evidence type="ECO:0000256" key="2">
    <source>
        <dbReference type="ARBA" id="ARBA00023239"/>
    </source>
</evidence>
<dbReference type="InterPro" id="IPR006840">
    <property type="entry name" value="ChaC"/>
</dbReference>
<dbReference type="InterPro" id="IPR036568">
    <property type="entry name" value="GGCT-like_sf"/>
</dbReference>
<protein>
    <recommendedName>
        <fullName evidence="1">glutathione-specific gamma-glutamylcyclotransferase</fullName>
        <ecNumber evidence="1">4.3.2.7</ecNumber>
    </recommendedName>
</protein>
<dbReference type="Pfam" id="PF04752">
    <property type="entry name" value="ChaC"/>
    <property type="match status" value="1"/>
</dbReference>
<dbReference type="EMBL" id="LWQT01000077">
    <property type="protein sequence ID" value="OAN48194.1"/>
    <property type="molecule type" value="Genomic_DNA"/>
</dbReference>
<comment type="caution">
    <text evidence="3">The sequence shown here is derived from an EMBL/GenBank/DDBJ whole genome shotgun (WGS) entry which is preliminary data.</text>
</comment>